<dbReference type="SUPFAM" id="SSF47413">
    <property type="entry name" value="lambda repressor-like DNA-binding domains"/>
    <property type="match status" value="1"/>
</dbReference>
<dbReference type="Proteomes" id="UP000547510">
    <property type="component" value="Unassembled WGS sequence"/>
</dbReference>
<feature type="domain" description="HTH cro/C1-type" evidence="1">
    <location>
        <begin position="22"/>
        <end position="76"/>
    </location>
</feature>
<gene>
    <name evidence="2" type="ORF">FHS29_006598</name>
</gene>
<dbReference type="Pfam" id="PF13560">
    <property type="entry name" value="HTH_31"/>
    <property type="match status" value="1"/>
</dbReference>
<name>A0A841CX94_9PSEU</name>
<dbReference type="Gene3D" id="1.10.260.40">
    <property type="entry name" value="lambda repressor-like DNA-binding domains"/>
    <property type="match status" value="1"/>
</dbReference>
<protein>
    <submittedName>
        <fullName evidence="2">Transcriptional regulator with XRE-family HTH domain</fullName>
    </submittedName>
</protein>
<dbReference type="InterPro" id="IPR001387">
    <property type="entry name" value="Cro/C1-type_HTH"/>
</dbReference>
<sequence>MRELDLGEVVQTMPRRLLGAELRRLRLAAGKSQAEVAELIDRARTRIIDLEDGRANLTEDRLNLVLDFLGASPEDREKLLALGVEARKRHPKRTYVDLLPGNFQRNADVESLATRISSYDRGVVPGLLQTPEYAEAQMATADGVLWESSYQERVNRVAFRLERQKLLSGKELVFVVTDDALATQVGGPRVMRRQVEHLLAAMEKPNVSFRLLDSTHPDNPCPYGPMVLLDFDDKTPRAGLLPVIWGPSVYTVDPEDTAVLARCFQRLQELAFGPEESRARLEAVLEGI</sequence>
<dbReference type="CDD" id="cd00093">
    <property type="entry name" value="HTH_XRE"/>
    <property type="match status" value="1"/>
</dbReference>
<dbReference type="EMBL" id="JACHJN010000013">
    <property type="protein sequence ID" value="MBB5959976.1"/>
    <property type="molecule type" value="Genomic_DNA"/>
</dbReference>
<accession>A0A841CX94</accession>
<dbReference type="InterPro" id="IPR043917">
    <property type="entry name" value="DUF5753"/>
</dbReference>
<dbReference type="GO" id="GO:0003677">
    <property type="term" value="F:DNA binding"/>
    <property type="evidence" value="ECO:0007669"/>
    <property type="project" value="InterPro"/>
</dbReference>
<evidence type="ECO:0000259" key="1">
    <source>
        <dbReference type="PROSITE" id="PS50943"/>
    </source>
</evidence>
<comment type="caution">
    <text evidence="2">The sequence shown here is derived from an EMBL/GenBank/DDBJ whole genome shotgun (WGS) entry which is preliminary data.</text>
</comment>
<evidence type="ECO:0000313" key="3">
    <source>
        <dbReference type="Proteomes" id="UP000547510"/>
    </source>
</evidence>
<dbReference type="PROSITE" id="PS50943">
    <property type="entry name" value="HTH_CROC1"/>
    <property type="match status" value="1"/>
</dbReference>
<dbReference type="RefSeq" id="WP_184697555.1">
    <property type="nucleotide sequence ID" value="NZ_JACHJN010000013.1"/>
</dbReference>
<proteinExistence type="predicted"/>
<organism evidence="2 3">
    <name type="scientific">Saccharothrix tamanrassetensis</name>
    <dbReference type="NCBI Taxonomy" id="1051531"/>
    <lineage>
        <taxon>Bacteria</taxon>
        <taxon>Bacillati</taxon>
        <taxon>Actinomycetota</taxon>
        <taxon>Actinomycetes</taxon>
        <taxon>Pseudonocardiales</taxon>
        <taxon>Pseudonocardiaceae</taxon>
        <taxon>Saccharothrix</taxon>
    </lineage>
</organism>
<dbReference type="InterPro" id="IPR010982">
    <property type="entry name" value="Lambda_DNA-bd_dom_sf"/>
</dbReference>
<dbReference type="AlphaFoldDB" id="A0A841CX94"/>
<keyword evidence="3" id="KW-1185">Reference proteome</keyword>
<reference evidence="2 3" key="1">
    <citation type="submission" date="2020-08" db="EMBL/GenBank/DDBJ databases">
        <title>Genomic Encyclopedia of Type Strains, Phase III (KMG-III): the genomes of soil and plant-associated and newly described type strains.</title>
        <authorList>
            <person name="Whitman W."/>
        </authorList>
    </citation>
    <scope>NUCLEOTIDE SEQUENCE [LARGE SCALE GENOMIC DNA]</scope>
    <source>
        <strain evidence="2 3">CECT 8640</strain>
    </source>
</reference>
<dbReference type="SMART" id="SM00530">
    <property type="entry name" value="HTH_XRE"/>
    <property type="match status" value="1"/>
</dbReference>
<dbReference type="Pfam" id="PF19054">
    <property type="entry name" value="DUF5753"/>
    <property type="match status" value="1"/>
</dbReference>
<evidence type="ECO:0000313" key="2">
    <source>
        <dbReference type="EMBL" id="MBB5959976.1"/>
    </source>
</evidence>